<gene>
    <name evidence="2" type="ORF">OUZ56_028250</name>
</gene>
<organism evidence="2 3">
    <name type="scientific">Daphnia magna</name>
    <dbReference type="NCBI Taxonomy" id="35525"/>
    <lineage>
        <taxon>Eukaryota</taxon>
        <taxon>Metazoa</taxon>
        <taxon>Ecdysozoa</taxon>
        <taxon>Arthropoda</taxon>
        <taxon>Crustacea</taxon>
        <taxon>Branchiopoda</taxon>
        <taxon>Diplostraca</taxon>
        <taxon>Cladocera</taxon>
        <taxon>Anomopoda</taxon>
        <taxon>Daphniidae</taxon>
        <taxon>Daphnia</taxon>
    </lineage>
</organism>
<keyword evidence="1" id="KW-0812">Transmembrane</keyword>
<keyword evidence="1" id="KW-0472">Membrane</keyword>
<name>A0ABR0B3A0_9CRUS</name>
<sequence>MRHYSAGRLQKGNHKLVGYVVSFFALAFTVVPLAGGICQGYSIRIDWVLIDGTPAEAPDSLRHCPYRLRNSEPPSSCVEAEIEEENALVHVHYNGLAITKGARMKAAAIPMHIMRLPGKRLELMCLDT</sequence>
<dbReference type="Proteomes" id="UP001234178">
    <property type="component" value="Unassembled WGS sequence"/>
</dbReference>
<feature type="transmembrane region" description="Helical" evidence="1">
    <location>
        <begin position="16"/>
        <end position="35"/>
    </location>
</feature>
<protein>
    <submittedName>
        <fullName evidence="2">Uncharacterized protein</fullName>
    </submittedName>
</protein>
<accession>A0ABR0B3A0</accession>
<keyword evidence="3" id="KW-1185">Reference proteome</keyword>
<reference evidence="2 3" key="1">
    <citation type="journal article" date="2023" name="Nucleic Acids Res.">
        <title>The hologenome of Daphnia magna reveals possible DNA methylation and microbiome-mediated evolution of the host genome.</title>
        <authorList>
            <person name="Chaturvedi A."/>
            <person name="Li X."/>
            <person name="Dhandapani V."/>
            <person name="Marshall H."/>
            <person name="Kissane S."/>
            <person name="Cuenca-Cambronero M."/>
            <person name="Asole G."/>
            <person name="Calvet F."/>
            <person name="Ruiz-Romero M."/>
            <person name="Marangio P."/>
            <person name="Guigo R."/>
            <person name="Rago D."/>
            <person name="Mirbahai L."/>
            <person name="Eastwood N."/>
            <person name="Colbourne J.K."/>
            <person name="Zhou J."/>
            <person name="Mallon E."/>
            <person name="Orsini L."/>
        </authorList>
    </citation>
    <scope>NUCLEOTIDE SEQUENCE [LARGE SCALE GENOMIC DNA]</scope>
    <source>
        <strain evidence="2">LRV0_1</strain>
    </source>
</reference>
<evidence type="ECO:0000313" key="3">
    <source>
        <dbReference type="Proteomes" id="UP001234178"/>
    </source>
</evidence>
<dbReference type="EMBL" id="JAOYFB010000040">
    <property type="protein sequence ID" value="KAK4036184.1"/>
    <property type="molecule type" value="Genomic_DNA"/>
</dbReference>
<proteinExistence type="predicted"/>
<evidence type="ECO:0000256" key="1">
    <source>
        <dbReference type="SAM" id="Phobius"/>
    </source>
</evidence>
<evidence type="ECO:0000313" key="2">
    <source>
        <dbReference type="EMBL" id="KAK4036184.1"/>
    </source>
</evidence>
<comment type="caution">
    <text evidence="2">The sequence shown here is derived from an EMBL/GenBank/DDBJ whole genome shotgun (WGS) entry which is preliminary data.</text>
</comment>
<keyword evidence="1" id="KW-1133">Transmembrane helix</keyword>